<dbReference type="EMBL" id="JAMQPV010000001">
    <property type="protein sequence ID" value="MCW7461528.1"/>
    <property type="molecule type" value="Genomic_DNA"/>
</dbReference>
<dbReference type="InterPro" id="IPR011468">
    <property type="entry name" value="DUF1574"/>
</dbReference>
<protein>
    <submittedName>
        <fullName evidence="2">DUF1574 domain-containing protein</fullName>
    </submittedName>
</protein>
<evidence type="ECO:0000313" key="2">
    <source>
        <dbReference type="EMBL" id="MCW7461528.1"/>
    </source>
</evidence>
<dbReference type="Pfam" id="PF07611">
    <property type="entry name" value="DUF1574"/>
    <property type="match status" value="1"/>
</dbReference>
<accession>A0ABT3LUY3</accession>
<comment type="caution">
    <text evidence="2">The sequence shown here is derived from an EMBL/GenBank/DDBJ whole genome shotgun (WGS) entry which is preliminary data.</text>
</comment>
<evidence type="ECO:0000256" key="1">
    <source>
        <dbReference type="SAM" id="Phobius"/>
    </source>
</evidence>
<keyword evidence="3" id="KW-1185">Reference proteome</keyword>
<reference evidence="2 3" key="1">
    <citation type="submission" date="2022-06" db="EMBL/GenBank/DDBJ databases">
        <title>Leptospira isolates from biofilms formed at urban environments.</title>
        <authorList>
            <person name="Ribeiro P.S."/>
            <person name="Sousa T."/>
            <person name="Carvalho N."/>
            <person name="Aburjaile F."/>
            <person name="Neves F."/>
            <person name="Oliveira D."/>
            <person name="Blanco L."/>
            <person name="Lima J."/>
            <person name="Costa F."/>
            <person name="Brenig B."/>
            <person name="Soares S."/>
            <person name="Ramos R."/>
            <person name="Goes-Neto A."/>
            <person name="Matiuzzi M."/>
            <person name="Azevedo V."/>
            <person name="Ristow P."/>
        </authorList>
    </citation>
    <scope>NUCLEOTIDE SEQUENCE [LARGE SCALE GENOMIC DNA]</scope>
    <source>
        <strain evidence="2 3">VSF25</strain>
    </source>
</reference>
<evidence type="ECO:0000313" key="3">
    <source>
        <dbReference type="Proteomes" id="UP001209737"/>
    </source>
</evidence>
<name>A0ABT3LUY3_9LEPT</name>
<keyword evidence="1" id="KW-0812">Transmembrane</keyword>
<organism evidence="2 3">
    <name type="scientific">Leptospira limi</name>
    <dbReference type="NCBI Taxonomy" id="2950023"/>
    <lineage>
        <taxon>Bacteria</taxon>
        <taxon>Pseudomonadati</taxon>
        <taxon>Spirochaetota</taxon>
        <taxon>Spirochaetia</taxon>
        <taxon>Leptospirales</taxon>
        <taxon>Leptospiraceae</taxon>
        <taxon>Leptospira</taxon>
    </lineage>
</organism>
<keyword evidence="1" id="KW-0472">Membrane</keyword>
<proteinExistence type="predicted"/>
<dbReference type="Proteomes" id="UP001209737">
    <property type="component" value="Unassembled WGS sequence"/>
</dbReference>
<feature type="transmembrane region" description="Helical" evidence="1">
    <location>
        <begin position="12"/>
        <end position="31"/>
    </location>
</feature>
<gene>
    <name evidence="2" type="ORF">ND812_05450</name>
</gene>
<dbReference type="RefSeq" id="WP_265374608.1">
    <property type="nucleotide sequence ID" value="NZ_JAMQPV010000001.1"/>
</dbReference>
<sequence>METLDLIRNRYLLVPFLVVFLTFCLDKLLVLENVHTYFSKSLSDINYIQKNELYEDLKEYLKLKDRDKVIVYFGNSRALLFDNEYIHKKYPGWVMFNFSVPGGKPDYVLQWMEQFAKDEVKPEFFLFDHSVEMFNSTATLKVDETLTNGLNVSFVLKHFSKFSTDEISTLIAKRMFRAYQYRPKLEVIITRAKNKDTLLYPYRSLRNNLMANLKKGKGSAMTPGTHQAVLPPELLKKSAIGDFHSYLVPFRFSENILSFTDQSLQLAKQLNVPSAVIWVRLSLPYMDHIRHLKVSVAENKEGTVYEDWYPRIVEYHKQNGIPFWNMNDDPTYTCNEFSDAGHMSPSCYNDYTDYIFKNLNQSLVMGAR</sequence>
<keyword evidence="1" id="KW-1133">Transmembrane helix</keyword>